<protein>
    <submittedName>
        <fullName evidence="2">Uncharacterized protein</fullName>
    </submittedName>
</protein>
<name>K6UJA4_PLACD</name>
<dbReference type="GeneID" id="14692096"/>
<dbReference type="EMBL" id="DF157099">
    <property type="protein sequence ID" value="GAB65748.1"/>
    <property type="molecule type" value="Genomic_DNA"/>
</dbReference>
<proteinExistence type="predicted"/>
<evidence type="ECO:0000256" key="1">
    <source>
        <dbReference type="SAM" id="MobiDB-lite"/>
    </source>
</evidence>
<dbReference type="PhylomeDB" id="K6UJA4"/>
<sequence length="347" mass="39471">MESVKGKHCYHPENCNPYRIFKNITKCYRCNESDVESFIFNEEGIPLNSGEGHNHATTNECVGVLKREHSRSGLLCKGNFEESVNINHADQRSASTLAKRGEGTSKDDTKLLDIKNGISSYAYLGDRTSQVLQTNGPFCRSVAYTSNDKPTNRTYIPRVNSDEKIKLYNDLYVYVEECRLQRETREGTTKGEPRSTRSSLNTSLSEDKPFNHTRKKDHLERVDNTSSVYHPDDEHTYVYDDLTAHNDTRDKLTLKKMKTTIQLGDKLKEVSKSEYLANHSGPFRSSENEEHDAASPSVVDNQLTRHKEFNSNNHENWGTCTDGVKGQMYNNSSLTTLVKLLEGKKKL</sequence>
<feature type="region of interest" description="Disordered" evidence="1">
    <location>
        <begin position="183"/>
        <end position="228"/>
    </location>
</feature>
<organism evidence="2 3">
    <name type="scientific">Plasmodium cynomolgi (strain B)</name>
    <dbReference type="NCBI Taxonomy" id="1120755"/>
    <lineage>
        <taxon>Eukaryota</taxon>
        <taxon>Sar</taxon>
        <taxon>Alveolata</taxon>
        <taxon>Apicomplexa</taxon>
        <taxon>Aconoidasida</taxon>
        <taxon>Haemosporida</taxon>
        <taxon>Plasmodiidae</taxon>
        <taxon>Plasmodium</taxon>
        <taxon>Plasmodium (Plasmodium)</taxon>
    </lineage>
</organism>
<gene>
    <name evidence="2" type="ORF">PCYB_072500</name>
</gene>
<dbReference type="OrthoDB" id="386500at2759"/>
<reference evidence="2 3" key="1">
    <citation type="journal article" date="2012" name="Nat. Genet.">
        <title>Plasmodium cynomolgi genome sequences provide insight into Plasmodium vivax and the monkey malaria clade.</title>
        <authorList>
            <person name="Tachibana S."/>
            <person name="Sullivan S.A."/>
            <person name="Kawai S."/>
            <person name="Nakamura S."/>
            <person name="Kim H.R."/>
            <person name="Goto N."/>
            <person name="Arisue N."/>
            <person name="Palacpac N.M.Q."/>
            <person name="Honma H."/>
            <person name="Yagi M."/>
            <person name="Tougan T."/>
            <person name="Katakai Y."/>
            <person name="Kaneko O."/>
            <person name="Mita T."/>
            <person name="Kita K."/>
            <person name="Yasutomi Y."/>
            <person name="Sutton P.L."/>
            <person name="Shakhbatyan R."/>
            <person name="Horii T."/>
            <person name="Yasunaga T."/>
            <person name="Barnwell J.W."/>
            <person name="Escalante A.A."/>
            <person name="Carlton J.M."/>
            <person name="Tanabe K."/>
        </authorList>
    </citation>
    <scope>NUCLEOTIDE SEQUENCE [LARGE SCALE GENOMIC DNA]</scope>
    <source>
        <strain evidence="2 3">B</strain>
    </source>
</reference>
<dbReference type="RefSeq" id="XP_004221695.1">
    <property type="nucleotide sequence ID" value="XM_004221647.1"/>
</dbReference>
<keyword evidence="3" id="KW-1185">Reference proteome</keyword>
<evidence type="ECO:0000313" key="3">
    <source>
        <dbReference type="Proteomes" id="UP000006319"/>
    </source>
</evidence>
<feature type="compositionally biased region" description="Basic and acidic residues" evidence="1">
    <location>
        <begin position="183"/>
        <end position="195"/>
    </location>
</feature>
<feature type="region of interest" description="Disordered" evidence="1">
    <location>
        <begin position="278"/>
        <end position="301"/>
    </location>
</feature>
<dbReference type="KEGG" id="pcy:PCYB_072500"/>
<evidence type="ECO:0000313" key="2">
    <source>
        <dbReference type="EMBL" id="GAB65748.1"/>
    </source>
</evidence>
<dbReference type="AlphaFoldDB" id="K6UJA4"/>
<dbReference type="Proteomes" id="UP000006319">
    <property type="component" value="Chromosome 7"/>
</dbReference>
<accession>K6UJA4</accession>
<dbReference type="VEuPathDB" id="PlasmoDB:PCYB_072500"/>